<dbReference type="EMBL" id="AP018045">
    <property type="protein sequence ID" value="BAX51595.1"/>
    <property type="molecule type" value="Genomic_DNA"/>
</dbReference>
<dbReference type="GO" id="GO:0005886">
    <property type="term" value="C:plasma membrane"/>
    <property type="evidence" value="ECO:0007669"/>
    <property type="project" value="UniProtKB-SubCell"/>
</dbReference>
<evidence type="ECO:0000256" key="9">
    <source>
        <dbReference type="ARBA" id="ARBA00025772"/>
    </source>
</evidence>
<accession>A0A1Q9GZS4</accession>
<dbReference type="NCBIfam" id="TIGR02532">
    <property type="entry name" value="IV_pilin_GFxxxE"/>
    <property type="match status" value="1"/>
</dbReference>
<dbReference type="Pfam" id="PF12019">
    <property type="entry name" value="GspH"/>
    <property type="match status" value="1"/>
</dbReference>
<evidence type="ECO:0000313" key="14">
    <source>
        <dbReference type="EMBL" id="BAX51595.1"/>
    </source>
</evidence>
<evidence type="ECO:0000256" key="11">
    <source>
        <dbReference type="SAM" id="Phobius"/>
    </source>
</evidence>
<dbReference type="EMBL" id="CP061854">
    <property type="protein sequence ID" value="QOD56400.1"/>
    <property type="molecule type" value="Genomic_DNA"/>
</dbReference>
<reference evidence="13" key="3">
    <citation type="submission" date="2017-07" db="EMBL/GenBank/DDBJ databases">
        <title>P. damselae subsp. piscicida MT1415, type II secretion system gene cluster, complete sequence.</title>
        <authorList>
            <person name="Osorio C.R."/>
        </authorList>
    </citation>
    <scope>NUCLEOTIDE SEQUENCE</scope>
    <source>
        <strain evidence="13">MT1415</strain>
    </source>
</reference>
<evidence type="ECO:0000256" key="2">
    <source>
        <dbReference type="ARBA" id="ARBA00021549"/>
    </source>
</evidence>
<keyword evidence="5" id="KW-0997">Cell inner membrane</keyword>
<proteinExistence type="inferred from homology"/>
<organism evidence="14 16">
    <name type="scientific">Photobacterium damsela subsp. piscicida</name>
    <name type="common">Pasteurella piscicida</name>
    <dbReference type="NCBI Taxonomy" id="38294"/>
    <lineage>
        <taxon>Bacteria</taxon>
        <taxon>Pseudomonadati</taxon>
        <taxon>Pseudomonadota</taxon>
        <taxon>Gammaproteobacteria</taxon>
        <taxon>Vibrionales</taxon>
        <taxon>Vibrionaceae</taxon>
        <taxon>Photobacterium</taxon>
    </lineage>
</organism>
<protein>
    <recommendedName>
        <fullName evidence="2">Type II secretion system protein H</fullName>
    </recommendedName>
    <alternativeName>
        <fullName evidence="10">General secretion pathway protein H</fullName>
    </alternativeName>
</protein>
<evidence type="ECO:0000256" key="6">
    <source>
        <dbReference type="ARBA" id="ARBA00022692"/>
    </source>
</evidence>
<dbReference type="InterPro" id="IPR012902">
    <property type="entry name" value="N_methyl_site"/>
</dbReference>
<dbReference type="GO" id="GO:0015627">
    <property type="term" value="C:type II protein secretion system complex"/>
    <property type="evidence" value="ECO:0007669"/>
    <property type="project" value="InterPro"/>
</dbReference>
<name>A0A1Q9GZS4_PHODP</name>
<dbReference type="PRINTS" id="PR00885">
    <property type="entry name" value="BCTERIALGSPH"/>
</dbReference>
<evidence type="ECO:0000313" key="17">
    <source>
        <dbReference type="Proteomes" id="UP000516656"/>
    </source>
</evidence>
<gene>
    <name evidence="13" type="primary">epsH</name>
    <name evidence="15" type="synonym">gspH</name>
    <name evidence="15" type="ORF">IC627_14710</name>
    <name evidence="14" type="ORF">PDPUS_1_00220</name>
</gene>
<keyword evidence="6 11" id="KW-0812">Transmembrane</keyword>
<dbReference type="PANTHER" id="PTHR39583">
    <property type="entry name" value="TYPE II SECRETION SYSTEM PROTEIN J-RELATED"/>
    <property type="match status" value="1"/>
</dbReference>
<dbReference type="PROSITE" id="PS00409">
    <property type="entry name" value="PROKAR_NTER_METHYL"/>
    <property type="match status" value="1"/>
</dbReference>
<sequence>MSLKRAAGFTLIEIMLVMVLLALSSVAVIMTMPKNQNNEAKDEAVRFYQLSQLLSEDAMQSGRDYGINVSNHGYRFVVLTQDGWQEIKEKTKYYNQVETPKAITLVYEKGGEWQKKDRLFKQDKLFSQEDLFEKDPDEKKRKPPQIVVMASGEITPFTVSFETSGEHQYWRVVATEIGDVKLLEPGQELETKK</sequence>
<dbReference type="PANTHER" id="PTHR39583:SF2">
    <property type="entry name" value="TYPE II SECRETION SYSTEM PROTEIN J"/>
    <property type="match status" value="1"/>
</dbReference>
<keyword evidence="8 11" id="KW-0472">Membrane</keyword>
<evidence type="ECO:0000313" key="16">
    <source>
        <dbReference type="Proteomes" id="UP000218676"/>
    </source>
</evidence>
<keyword evidence="3" id="KW-1003">Cell membrane</keyword>
<keyword evidence="7 11" id="KW-1133">Transmembrane helix</keyword>
<dbReference type="InterPro" id="IPR051621">
    <property type="entry name" value="T2SS_protein_J"/>
</dbReference>
<feature type="transmembrane region" description="Helical" evidence="11">
    <location>
        <begin position="6"/>
        <end position="29"/>
    </location>
</feature>
<evidence type="ECO:0000256" key="8">
    <source>
        <dbReference type="ARBA" id="ARBA00023136"/>
    </source>
</evidence>
<keyword evidence="4" id="KW-0488">Methylation</keyword>
<evidence type="ECO:0000256" key="10">
    <source>
        <dbReference type="ARBA" id="ARBA00030775"/>
    </source>
</evidence>
<comment type="subcellular location">
    <subcellularLocation>
        <location evidence="1">Cell inner membrane</location>
        <topology evidence="1">Single-pass membrane protein</topology>
    </subcellularLocation>
</comment>
<dbReference type="Proteomes" id="UP000516656">
    <property type="component" value="Chromosome 1"/>
</dbReference>
<reference evidence="15 17" key="4">
    <citation type="submission" date="2020-09" db="EMBL/GenBank/DDBJ databases">
        <title>Complete, closed and curated genome sequences of Photobacterium damselae subsp. piscicida isolates from Australia indicate localised evolution and additional plasmid-borne pathogenicity mechanisms.</title>
        <authorList>
            <person name="Baseggio L."/>
            <person name="Silayeva O."/>
            <person name="Buller N."/>
            <person name="Landos M."/>
            <person name="Engelstaedter J."/>
            <person name="Barnes A.C."/>
        </authorList>
    </citation>
    <scope>NUCLEOTIDE SEQUENCE [LARGE SCALE GENOMIC DNA]</scope>
    <source>
        <strain evidence="15 17">AS-16-0540-1</strain>
    </source>
</reference>
<evidence type="ECO:0000313" key="13">
    <source>
        <dbReference type="EMBL" id="ATU81708.1"/>
    </source>
</evidence>
<evidence type="ECO:0000256" key="1">
    <source>
        <dbReference type="ARBA" id="ARBA00004377"/>
    </source>
</evidence>
<reference evidence="16" key="2">
    <citation type="submission" date="2017-05" db="EMBL/GenBank/DDBJ databases">
        <title>Whole genome sequence of fish pathogenic bacteria, Photobacterium damselae subsp. piscicida, strain 91-197, isolated from hybrid striped bass (Morone sp.) in USA.</title>
        <authorList>
            <person name="Teru Y."/>
            <person name="Hikima J."/>
            <person name="Kono T."/>
            <person name="Sakai M."/>
            <person name="Takano T."/>
            <person name="Hawke J.P."/>
            <person name="Takeyama H."/>
            <person name="Aoki T."/>
        </authorList>
    </citation>
    <scope>NUCLEOTIDE SEQUENCE [LARGE SCALE GENOMIC DNA]</scope>
    <source>
        <strain evidence="16">91-197</strain>
    </source>
</reference>
<dbReference type="Proteomes" id="UP000218676">
    <property type="component" value="Chromosome 1"/>
</dbReference>
<dbReference type="InterPro" id="IPR049875">
    <property type="entry name" value="TypeII_GspH"/>
</dbReference>
<dbReference type="AlphaFoldDB" id="A0A1Q9GZS4"/>
<dbReference type="NCBIfam" id="TIGR01708">
    <property type="entry name" value="typeII_sec_gspH"/>
    <property type="match status" value="1"/>
</dbReference>
<dbReference type="Gene3D" id="3.55.40.10">
    <property type="entry name" value="minor pseudopilin epsh domain"/>
    <property type="match status" value="1"/>
</dbReference>
<evidence type="ECO:0000256" key="7">
    <source>
        <dbReference type="ARBA" id="ARBA00022989"/>
    </source>
</evidence>
<evidence type="ECO:0000256" key="5">
    <source>
        <dbReference type="ARBA" id="ARBA00022519"/>
    </source>
</evidence>
<dbReference type="InterPro" id="IPR002416">
    <property type="entry name" value="T2SS_protein-GspH"/>
</dbReference>
<dbReference type="SUPFAM" id="SSF54523">
    <property type="entry name" value="Pili subunits"/>
    <property type="match status" value="1"/>
</dbReference>
<dbReference type="RefSeq" id="WP_044179062.1">
    <property type="nucleotide sequence ID" value="NZ_AP018045.1"/>
</dbReference>
<dbReference type="GO" id="GO:0015628">
    <property type="term" value="P:protein secretion by the type II secretion system"/>
    <property type="evidence" value="ECO:0007669"/>
    <property type="project" value="InterPro"/>
</dbReference>
<dbReference type="Pfam" id="PF07963">
    <property type="entry name" value="N_methyl"/>
    <property type="match status" value="1"/>
</dbReference>
<reference evidence="14" key="1">
    <citation type="journal article" date="2017" name="Genome Announc.">
        <title>Whole-Genome Sequence of Photobacterium damselae subsp. piscicida Strain 91-197, Isolated from Hybrid Striped Bass (Morone sp.) in the United States.</title>
        <authorList>
            <person name="Teru Y."/>
            <person name="Hikima J."/>
            <person name="Kono T."/>
            <person name="Sakai M."/>
            <person name="Takano T."/>
            <person name="Hawke J.P."/>
            <person name="Takeyama H."/>
            <person name="Aoki T."/>
        </authorList>
    </citation>
    <scope>NUCLEOTIDE SEQUENCE</scope>
    <source>
        <strain evidence="14">91-197</strain>
    </source>
</reference>
<evidence type="ECO:0000313" key="15">
    <source>
        <dbReference type="EMBL" id="QOD56400.1"/>
    </source>
</evidence>
<evidence type="ECO:0000256" key="3">
    <source>
        <dbReference type="ARBA" id="ARBA00022475"/>
    </source>
</evidence>
<evidence type="ECO:0000259" key="12">
    <source>
        <dbReference type="Pfam" id="PF12019"/>
    </source>
</evidence>
<comment type="similarity">
    <text evidence="9">Belongs to the GSP H family.</text>
</comment>
<dbReference type="InterPro" id="IPR045584">
    <property type="entry name" value="Pilin-like"/>
</dbReference>
<dbReference type="EMBL" id="MF537591">
    <property type="protein sequence ID" value="ATU81708.1"/>
    <property type="molecule type" value="Genomic_DNA"/>
</dbReference>
<feature type="domain" description="General secretion pathway GspH" evidence="12">
    <location>
        <begin position="44"/>
        <end position="174"/>
    </location>
</feature>
<evidence type="ECO:0000256" key="4">
    <source>
        <dbReference type="ARBA" id="ARBA00022481"/>
    </source>
</evidence>
<dbReference type="InterPro" id="IPR022346">
    <property type="entry name" value="T2SS_GspH"/>
</dbReference>